<dbReference type="InterPro" id="IPR006073">
    <property type="entry name" value="GTP-bd"/>
</dbReference>
<dbReference type="Pfam" id="PF01926">
    <property type="entry name" value="MMR_HSR1"/>
    <property type="match status" value="1"/>
</dbReference>
<evidence type="ECO:0000313" key="3">
    <source>
        <dbReference type="EMBL" id="KAH7123529.1"/>
    </source>
</evidence>
<accession>A0A9P9ILB4</accession>
<evidence type="ECO:0000259" key="2">
    <source>
        <dbReference type="Pfam" id="PF01926"/>
    </source>
</evidence>
<comment type="caution">
    <text evidence="3">The sequence shown here is derived from an EMBL/GenBank/DDBJ whole genome shotgun (WGS) entry which is preliminary data.</text>
</comment>
<dbReference type="CDD" id="cd00882">
    <property type="entry name" value="Ras_like_GTPase"/>
    <property type="match status" value="1"/>
</dbReference>
<feature type="domain" description="G" evidence="2">
    <location>
        <begin position="38"/>
        <end position="100"/>
    </location>
</feature>
<keyword evidence="3" id="KW-0378">Hydrolase</keyword>
<dbReference type="EMBL" id="JAGMWT010000008">
    <property type="protein sequence ID" value="KAH7123529.1"/>
    <property type="molecule type" value="Genomic_DNA"/>
</dbReference>
<name>A0A9P9ILB4_9PLEO</name>
<dbReference type="Gene3D" id="3.40.50.300">
    <property type="entry name" value="P-loop containing nucleotide triphosphate hydrolases"/>
    <property type="match status" value="1"/>
</dbReference>
<dbReference type="AlphaFoldDB" id="A0A9P9ILB4"/>
<organism evidence="3 4">
    <name type="scientific">Dendryphion nanum</name>
    <dbReference type="NCBI Taxonomy" id="256645"/>
    <lineage>
        <taxon>Eukaryota</taxon>
        <taxon>Fungi</taxon>
        <taxon>Dikarya</taxon>
        <taxon>Ascomycota</taxon>
        <taxon>Pezizomycotina</taxon>
        <taxon>Dothideomycetes</taxon>
        <taxon>Pleosporomycetidae</taxon>
        <taxon>Pleosporales</taxon>
        <taxon>Torulaceae</taxon>
        <taxon>Dendryphion</taxon>
    </lineage>
</organism>
<proteinExistence type="predicted"/>
<evidence type="ECO:0000313" key="4">
    <source>
        <dbReference type="Proteomes" id="UP000700596"/>
    </source>
</evidence>
<gene>
    <name evidence="3" type="ORF">B0J11DRAFT_529228</name>
</gene>
<protein>
    <submittedName>
        <fullName evidence="3">P-loop containing nucleoside triphosphate hydrolase protein</fullName>
    </submittedName>
</protein>
<dbReference type="GO" id="GO:0005525">
    <property type="term" value="F:GTP binding"/>
    <property type="evidence" value="ECO:0007669"/>
    <property type="project" value="InterPro"/>
</dbReference>
<keyword evidence="4" id="KW-1185">Reference proteome</keyword>
<dbReference type="GO" id="GO:0016787">
    <property type="term" value="F:hydrolase activity"/>
    <property type="evidence" value="ECO:0007669"/>
    <property type="project" value="UniProtKB-KW"/>
</dbReference>
<sequence length="406" mass="45814">MFSFLRRTQPQERSQKIDDSNLCFNSRPLISPEDIVVPVIGITGAGKSTFISHCTQHEGIAIGHGLLSCTTQLTVHTMRYQQRTIHLIDTPGFSDTKRTESEILEEIAYWLTTAYDNGVMVSGLVFLHRITDPRLQGSSLRALTLFKKICGTENYKGVVLATTRWDELIPSERFMASSRQKELCDNDQFWGDIRRGGGQAIALSAARIDALKILKHFIRKDERYTLAIQEEMIDEGKRLHETAAGQFAYKLLTKDQEQHLYEYFDKVKIDLQDQISTGSEDMKSRDEWRIEYENAVHTREQDMSRLQLGARELQEKWNERLQDGLESIGQNSDWEHTSSQGAAIQNAGQDSSSIKESQDVLFHKQSILVTRKTKIPGTSSRLTAVSWVGAGLAGAQLVAALACTVM</sequence>
<evidence type="ECO:0000256" key="1">
    <source>
        <dbReference type="SAM" id="MobiDB-lite"/>
    </source>
</evidence>
<dbReference type="Proteomes" id="UP000700596">
    <property type="component" value="Unassembled WGS sequence"/>
</dbReference>
<dbReference type="SUPFAM" id="SSF52540">
    <property type="entry name" value="P-loop containing nucleoside triphosphate hydrolases"/>
    <property type="match status" value="1"/>
</dbReference>
<reference evidence="3" key="1">
    <citation type="journal article" date="2021" name="Nat. Commun.">
        <title>Genetic determinants of endophytism in the Arabidopsis root mycobiome.</title>
        <authorList>
            <person name="Mesny F."/>
            <person name="Miyauchi S."/>
            <person name="Thiergart T."/>
            <person name="Pickel B."/>
            <person name="Atanasova L."/>
            <person name="Karlsson M."/>
            <person name="Huettel B."/>
            <person name="Barry K.W."/>
            <person name="Haridas S."/>
            <person name="Chen C."/>
            <person name="Bauer D."/>
            <person name="Andreopoulos W."/>
            <person name="Pangilinan J."/>
            <person name="LaButti K."/>
            <person name="Riley R."/>
            <person name="Lipzen A."/>
            <person name="Clum A."/>
            <person name="Drula E."/>
            <person name="Henrissat B."/>
            <person name="Kohler A."/>
            <person name="Grigoriev I.V."/>
            <person name="Martin F.M."/>
            <person name="Hacquard S."/>
        </authorList>
    </citation>
    <scope>NUCLEOTIDE SEQUENCE</scope>
    <source>
        <strain evidence="3">MPI-CAGE-CH-0243</strain>
    </source>
</reference>
<dbReference type="OrthoDB" id="8954335at2759"/>
<feature type="region of interest" description="Disordered" evidence="1">
    <location>
        <begin position="329"/>
        <end position="350"/>
    </location>
</feature>
<dbReference type="InterPro" id="IPR027417">
    <property type="entry name" value="P-loop_NTPase"/>
</dbReference>